<gene>
    <name evidence="1" type="ORF">K488DRAFT_86810</name>
</gene>
<reference evidence="1" key="2">
    <citation type="journal article" date="2022" name="New Phytol.">
        <title>Evolutionary transition to the ectomycorrhizal habit in the genomes of a hyperdiverse lineage of mushroom-forming fungi.</title>
        <authorList>
            <person name="Looney B."/>
            <person name="Miyauchi S."/>
            <person name="Morin E."/>
            <person name="Drula E."/>
            <person name="Courty P.E."/>
            <person name="Kohler A."/>
            <person name="Kuo A."/>
            <person name="LaButti K."/>
            <person name="Pangilinan J."/>
            <person name="Lipzen A."/>
            <person name="Riley R."/>
            <person name="Andreopoulos W."/>
            <person name="He G."/>
            <person name="Johnson J."/>
            <person name="Nolan M."/>
            <person name="Tritt A."/>
            <person name="Barry K.W."/>
            <person name="Grigoriev I.V."/>
            <person name="Nagy L.G."/>
            <person name="Hibbett D."/>
            <person name="Henrissat B."/>
            <person name="Matheny P.B."/>
            <person name="Labbe J."/>
            <person name="Martin F.M."/>
        </authorList>
    </citation>
    <scope>NUCLEOTIDE SEQUENCE</scope>
    <source>
        <strain evidence="1">EC-137</strain>
    </source>
</reference>
<keyword evidence="1" id="KW-0472">Membrane</keyword>
<reference evidence="1" key="1">
    <citation type="submission" date="2021-02" db="EMBL/GenBank/DDBJ databases">
        <authorList>
            <consortium name="DOE Joint Genome Institute"/>
            <person name="Ahrendt S."/>
            <person name="Looney B.P."/>
            <person name="Miyauchi S."/>
            <person name="Morin E."/>
            <person name="Drula E."/>
            <person name="Courty P.E."/>
            <person name="Chicoki N."/>
            <person name="Fauchery L."/>
            <person name="Kohler A."/>
            <person name="Kuo A."/>
            <person name="Labutti K."/>
            <person name="Pangilinan J."/>
            <person name="Lipzen A."/>
            <person name="Riley R."/>
            <person name="Andreopoulos W."/>
            <person name="He G."/>
            <person name="Johnson J."/>
            <person name="Barry K.W."/>
            <person name="Grigoriev I.V."/>
            <person name="Nagy L."/>
            <person name="Hibbett D."/>
            <person name="Henrissat B."/>
            <person name="Matheny P.B."/>
            <person name="Labbe J."/>
            <person name="Martin F."/>
        </authorList>
    </citation>
    <scope>NUCLEOTIDE SEQUENCE</scope>
    <source>
        <strain evidence="1">EC-137</strain>
    </source>
</reference>
<comment type="caution">
    <text evidence="1">The sequence shown here is derived from an EMBL/GenBank/DDBJ whole genome shotgun (WGS) entry which is preliminary data.</text>
</comment>
<accession>A0ACB8QIF9</accession>
<dbReference type="Proteomes" id="UP000814128">
    <property type="component" value="Unassembled WGS sequence"/>
</dbReference>
<evidence type="ECO:0000313" key="1">
    <source>
        <dbReference type="EMBL" id="KAI0031432.1"/>
    </source>
</evidence>
<protein>
    <submittedName>
        <fullName evidence="1">Transmembrane amino acid transporter protein-domain-containing protein</fullName>
    </submittedName>
</protein>
<organism evidence="1 2">
    <name type="scientific">Vararia minispora EC-137</name>
    <dbReference type="NCBI Taxonomy" id="1314806"/>
    <lineage>
        <taxon>Eukaryota</taxon>
        <taxon>Fungi</taxon>
        <taxon>Dikarya</taxon>
        <taxon>Basidiomycota</taxon>
        <taxon>Agaricomycotina</taxon>
        <taxon>Agaricomycetes</taxon>
        <taxon>Russulales</taxon>
        <taxon>Lachnocladiaceae</taxon>
        <taxon>Vararia</taxon>
    </lineage>
</organism>
<name>A0ACB8QIF9_9AGAM</name>
<sequence length="470" mass="50766">MGPPVEERNDSQSSDFLKSETTVHHVTDPFAAVEANNKDHINYRSMGWVKAGALIMAEVTIALGILSFPSVFHRLGMFGGIFTTIVLAVISWQTGYVLVQFKINHPGVMNFADAGRVAAGKWGFWLFGGMLMTKSVFIAGSHALSGSIALNNISDHAICNIAWAAITAILSFLLTIPRTFEKVSYISFVSVTCILIACLITIITTGVQNADNLPNFPSKGPVKWYAFENSGLLDTVNAVTNIIFAYGGHVAIFSFAAEMREPADFKYSLGLVQVIATIVYVIVGATIYSFGGQYVTSPSLTMTSRPVRITAYAIALISIVISGVVASYVGAKFIFMTLFRGSDRLTSSSRSTWAAWILICACIWTVGWLIAELIPFFSDLLSIISSILTVWFTYGLSGVLWLYDHSASGPKGTKSGGSGFFGSWKACSGFLMSVFVIFFSAVIMVLGVYSAVTSIINNYAAGDYSHPFAC</sequence>
<proteinExistence type="predicted"/>
<evidence type="ECO:0000313" key="2">
    <source>
        <dbReference type="Proteomes" id="UP000814128"/>
    </source>
</evidence>
<keyword evidence="2" id="KW-1185">Reference proteome</keyword>
<dbReference type="EMBL" id="MU273580">
    <property type="protein sequence ID" value="KAI0031432.1"/>
    <property type="molecule type" value="Genomic_DNA"/>
</dbReference>
<keyword evidence="1" id="KW-0812">Transmembrane</keyword>